<reference evidence="1 2" key="1">
    <citation type="journal article" date="2013" name="Nat. Genet.">
        <title>The genome of the hydatid tapeworm Echinococcus granulosus.</title>
        <authorList>
            <person name="Zheng H."/>
            <person name="Zhang W."/>
            <person name="Zhang L."/>
            <person name="Zhang Z."/>
            <person name="Li J."/>
            <person name="Lu G."/>
            <person name="Zhu Y."/>
            <person name="Wang Y."/>
            <person name="Huang Y."/>
            <person name="Liu J."/>
            <person name="Kang H."/>
            <person name="Chen J."/>
            <person name="Wang L."/>
            <person name="Chen A."/>
            <person name="Yu S."/>
            <person name="Gao Z."/>
            <person name="Jin L."/>
            <person name="Gu W."/>
            <person name="Wang Z."/>
            <person name="Zhao L."/>
            <person name="Shi B."/>
            <person name="Wen H."/>
            <person name="Lin R."/>
            <person name="Jones M.K."/>
            <person name="Brejova B."/>
            <person name="Vinar T."/>
            <person name="Zhao G."/>
            <person name="McManus D.P."/>
            <person name="Chen Z."/>
            <person name="Zhou Y."/>
            <person name="Wang S."/>
        </authorList>
    </citation>
    <scope>NUCLEOTIDE SEQUENCE [LARGE SCALE GENOMIC DNA]</scope>
</reference>
<comment type="caution">
    <text evidence="1">The sequence shown here is derived from an EMBL/GenBank/DDBJ whole genome shotgun (WGS) entry which is preliminary data.</text>
</comment>
<dbReference type="GeneID" id="36346908"/>
<dbReference type="RefSeq" id="XP_024345144.1">
    <property type="nucleotide sequence ID" value="XM_024500442.1"/>
</dbReference>
<dbReference type="AlphaFoldDB" id="W6TZ16"/>
<gene>
    <name evidence="1" type="ORF">EGR_11195</name>
</gene>
<keyword evidence="2" id="KW-1185">Reference proteome</keyword>
<sequence length="73" mass="8182">MVCIRQGDVSEDNGKGADKVSLINNLQMAIIMTLLKESPQPCLNDTRKIVNQKTSKLKIVFDDSSKNNYILEN</sequence>
<evidence type="ECO:0000313" key="1">
    <source>
        <dbReference type="EMBL" id="EUB53948.1"/>
    </source>
</evidence>
<dbReference type="KEGG" id="egl:EGR_11195"/>
<accession>W6TZ16</accession>
<name>W6TZ16_ECHGR</name>
<protein>
    <submittedName>
        <fullName evidence="1">Uncharacterized protein</fullName>
    </submittedName>
</protein>
<organism evidence="1 2">
    <name type="scientific">Echinococcus granulosus</name>
    <name type="common">Hydatid tapeworm</name>
    <dbReference type="NCBI Taxonomy" id="6210"/>
    <lineage>
        <taxon>Eukaryota</taxon>
        <taxon>Metazoa</taxon>
        <taxon>Spiralia</taxon>
        <taxon>Lophotrochozoa</taxon>
        <taxon>Platyhelminthes</taxon>
        <taxon>Cestoda</taxon>
        <taxon>Eucestoda</taxon>
        <taxon>Cyclophyllidea</taxon>
        <taxon>Taeniidae</taxon>
        <taxon>Echinococcus</taxon>
        <taxon>Echinococcus granulosus group</taxon>
    </lineage>
</organism>
<proteinExistence type="predicted"/>
<evidence type="ECO:0000313" key="2">
    <source>
        <dbReference type="Proteomes" id="UP000019149"/>
    </source>
</evidence>
<dbReference type="Proteomes" id="UP000019149">
    <property type="component" value="Unassembled WGS sequence"/>
</dbReference>
<dbReference type="EMBL" id="APAU02000487">
    <property type="protein sequence ID" value="EUB53948.1"/>
    <property type="molecule type" value="Genomic_DNA"/>
</dbReference>
<dbReference type="CTD" id="36346908"/>